<accession>A0A383V915</accession>
<sequence length="609" mass="62219">MAAAPRTGAVPIAAVNSVGKAGGLSGLLSFGLFLHATGSYGPSILLAGAVMLCGAATIHISHFQPWRCCIQGSGWHAKVMVTQSTWGISQCAAQPAPVTSCCCSCDELPLLLTAVELSQLQPARSEAVLPAAMQFIVSSINRQCQQLMPNSAESITAGQGIPATAAAVADGLAAPVLLQLAPAVMRYLREEPAAPAAGIRAHRAAAEPDKVDDVDLGYLMLLLVVLRHSSHASLLGAFRHNQQAVEAALEAGVRLAATIPAWQHSGGPIVLPEVFNYMQHVGASHAALQGLAAQREASHVVGWQPSLLLTCLKAAARHLKSGTVPRLVVLQSATHIAVHAGIHAASSSSTAAADSDRAQLLLSAMALHLAAATLLQLHAPPAAPVPAAALLRQVDAALASIAPEVLRGLVACVACIGCLLPQAAAGGSSSSAGGTPQHIQDLHQLQQRVRQQLEVGVAPALLNMNSFRQALNGAGGLTALVKELFPAALASQLLQLATVVCTQAVPPGPLCCANPGCTNCAKLTEGELVAGKGTVCSGCRAVRLCSAECNKAYWKAGHKQACSRLNDAAGQQQQQQRQGGGATAASSSSQAGSSSSSRSAAGSSFSFKF</sequence>
<dbReference type="STRING" id="3088.A0A383V915"/>
<dbReference type="Proteomes" id="UP000256970">
    <property type="component" value="Unassembled WGS sequence"/>
</dbReference>
<evidence type="ECO:0000256" key="3">
    <source>
        <dbReference type="ARBA" id="ARBA00022833"/>
    </source>
</evidence>
<evidence type="ECO:0000256" key="5">
    <source>
        <dbReference type="SAM" id="MobiDB-lite"/>
    </source>
</evidence>
<feature type="domain" description="MYND-type" evidence="6">
    <location>
        <begin position="517"/>
        <end position="562"/>
    </location>
</feature>
<dbReference type="InterPro" id="IPR002893">
    <property type="entry name" value="Znf_MYND"/>
</dbReference>
<reference evidence="7 8" key="1">
    <citation type="submission" date="2016-10" db="EMBL/GenBank/DDBJ databases">
        <authorList>
            <person name="Cai Z."/>
        </authorList>
    </citation>
    <scope>NUCLEOTIDE SEQUENCE [LARGE SCALE GENOMIC DNA]</scope>
</reference>
<dbReference type="SUPFAM" id="SSF144232">
    <property type="entry name" value="HIT/MYND zinc finger-like"/>
    <property type="match status" value="1"/>
</dbReference>
<gene>
    <name evidence="7" type="ORF">BQ4739_LOCUS2609</name>
</gene>
<protein>
    <recommendedName>
        <fullName evidence="6">MYND-type domain-containing protein</fullName>
    </recommendedName>
</protein>
<evidence type="ECO:0000259" key="6">
    <source>
        <dbReference type="PROSITE" id="PS50865"/>
    </source>
</evidence>
<evidence type="ECO:0000313" key="7">
    <source>
        <dbReference type="EMBL" id="SZX62067.1"/>
    </source>
</evidence>
<proteinExistence type="predicted"/>
<dbReference type="AlphaFoldDB" id="A0A383V915"/>
<keyword evidence="2 4" id="KW-0863">Zinc-finger</keyword>
<dbReference type="Pfam" id="PF01753">
    <property type="entry name" value="zf-MYND"/>
    <property type="match status" value="1"/>
</dbReference>
<evidence type="ECO:0000256" key="1">
    <source>
        <dbReference type="ARBA" id="ARBA00022723"/>
    </source>
</evidence>
<keyword evidence="3" id="KW-0862">Zinc</keyword>
<feature type="region of interest" description="Disordered" evidence="5">
    <location>
        <begin position="569"/>
        <end position="609"/>
    </location>
</feature>
<dbReference type="EMBL" id="FNXT01000198">
    <property type="protein sequence ID" value="SZX62067.1"/>
    <property type="molecule type" value="Genomic_DNA"/>
</dbReference>
<keyword evidence="8" id="KW-1185">Reference proteome</keyword>
<dbReference type="PROSITE" id="PS50865">
    <property type="entry name" value="ZF_MYND_2"/>
    <property type="match status" value="1"/>
</dbReference>
<evidence type="ECO:0000256" key="4">
    <source>
        <dbReference type="PROSITE-ProRule" id="PRU00134"/>
    </source>
</evidence>
<dbReference type="GO" id="GO:0008270">
    <property type="term" value="F:zinc ion binding"/>
    <property type="evidence" value="ECO:0007669"/>
    <property type="project" value="UniProtKB-KW"/>
</dbReference>
<evidence type="ECO:0000313" key="8">
    <source>
        <dbReference type="Proteomes" id="UP000256970"/>
    </source>
</evidence>
<organism evidence="7 8">
    <name type="scientific">Tetradesmus obliquus</name>
    <name type="common">Green alga</name>
    <name type="synonym">Acutodesmus obliquus</name>
    <dbReference type="NCBI Taxonomy" id="3088"/>
    <lineage>
        <taxon>Eukaryota</taxon>
        <taxon>Viridiplantae</taxon>
        <taxon>Chlorophyta</taxon>
        <taxon>core chlorophytes</taxon>
        <taxon>Chlorophyceae</taxon>
        <taxon>CS clade</taxon>
        <taxon>Sphaeropleales</taxon>
        <taxon>Scenedesmaceae</taxon>
        <taxon>Tetradesmus</taxon>
    </lineage>
</organism>
<dbReference type="Gene3D" id="6.10.140.2220">
    <property type="match status" value="1"/>
</dbReference>
<evidence type="ECO:0000256" key="2">
    <source>
        <dbReference type="ARBA" id="ARBA00022771"/>
    </source>
</evidence>
<keyword evidence="1" id="KW-0479">Metal-binding</keyword>
<name>A0A383V915_TETOB</name>